<feature type="domain" description="Glycosyltransferase 2-like" evidence="1">
    <location>
        <begin position="75"/>
        <end position="210"/>
    </location>
</feature>
<dbReference type="PANTHER" id="PTHR22916:SF3">
    <property type="entry name" value="UDP-GLCNAC:BETAGAL BETA-1,3-N-ACETYLGLUCOSAMINYLTRANSFERASE-LIKE PROTEIN 1"/>
    <property type="match status" value="1"/>
</dbReference>
<dbReference type="PANTHER" id="PTHR22916">
    <property type="entry name" value="GLYCOSYLTRANSFERASE"/>
    <property type="match status" value="1"/>
</dbReference>
<feature type="domain" description="Streptomycin biosynthesis protein StrF" evidence="2">
    <location>
        <begin position="1"/>
        <end position="66"/>
    </location>
</feature>
<dbReference type="AlphaFoldDB" id="A0A840UXG6"/>
<sequence>MITQYDISWRDDLFREEGFYSIAQCIEFKRNYYSVVVAGQKKSWVLCSDKQMVFTIEEKDKFLDEYSKDIYPLVSVLIPTYNRPKYFEIALKSVLMQTYRNIEIIIGDDSSNDDTQAIVKKYKKKYPNILYKKNNRRCSTVTERSYMNYSDVLHRSSGEYINYLNDDDVFEAEKIAKMMDYYLQYPNVSLVTSYRKLIDDNDRVIFDEKIMTLYPRWEVEKDTLLRGEIALKNLIMKINFIGEPTTALVRRCDIDNNFGTFSDKSFNCINDLPQWIQSLKKGDLIYIKEPLSSLRVHSKQKTKELFTQLFFKIDYFYIYLLSYKEKLISKNDFYSVMKFWQKIADISPEMLQSLKQESKDNRHNEEILNEFLALKDKVKYITNEIIE</sequence>
<reference evidence="3 4" key="1">
    <citation type="submission" date="2020-08" db="EMBL/GenBank/DDBJ databases">
        <title>Genomic Encyclopedia of Type Strains, Phase IV (KMG-IV): sequencing the most valuable type-strain genomes for metagenomic binning, comparative biology and taxonomic classification.</title>
        <authorList>
            <person name="Goeker M."/>
        </authorList>
    </citation>
    <scope>NUCLEOTIDE SEQUENCE [LARGE SCALE GENOMIC DNA]</scope>
    <source>
        <strain evidence="3 4">DSM 24661</strain>
    </source>
</reference>
<dbReference type="Pfam" id="PF00535">
    <property type="entry name" value="Glycos_transf_2"/>
    <property type="match status" value="1"/>
</dbReference>
<keyword evidence="4" id="KW-1185">Reference proteome</keyword>
<dbReference type="InterPro" id="IPR001173">
    <property type="entry name" value="Glyco_trans_2-like"/>
</dbReference>
<accession>A0A840UXG6</accession>
<dbReference type="Proteomes" id="UP000559117">
    <property type="component" value="Unassembled WGS sequence"/>
</dbReference>
<dbReference type="Pfam" id="PF13712">
    <property type="entry name" value="Glyco_tranf_2_5"/>
    <property type="match status" value="1"/>
</dbReference>
<dbReference type="EMBL" id="JACHFH010000058">
    <property type="protein sequence ID" value="MBB5337554.1"/>
    <property type="molecule type" value="Genomic_DNA"/>
</dbReference>
<evidence type="ECO:0000313" key="3">
    <source>
        <dbReference type="EMBL" id="MBB5337554.1"/>
    </source>
</evidence>
<evidence type="ECO:0000313" key="4">
    <source>
        <dbReference type="Proteomes" id="UP000559117"/>
    </source>
</evidence>
<evidence type="ECO:0000259" key="1">
    <source>
        <dbReference type="Pfam" id="PF00535"/>
    </source>
</evidence>
<comment type="caution">
    <text evidence="3">The sequence shown here is derived from an EMBL/GenBank/DDBJ whole genome shotgun (WGS) entry which is preliminary data.</text>
</comment>
<evidence type="ECO:0000259" key="2">
    <source>
        <dbReference type="Pfam" id="PF13712"/>
    </source>
</evidence>
<name>A0A840UXG6_9FIRM</name>
<protein>
    <submittedName>
        <fullName evidence="3">Glycosyltransferase involved in cell wall biosynthesis</fullName>
    </submittedName>
</protein>
<dbReference type="InterPro" id="IPR029044">
    <property type="entry name" value="Nucleotide-diphossugar_trans"/>
</dbReference>
<proteinExistence type="predicted"/>
<dbReference type="SUPFAM" id="SSF53448">
    <property type="entry name" value="Nucleotide-diphospho-sugar transferases"/>
    <property type="match status" value="1"/>
</dbReference>
<dbReference type="GO" id="GO:0016758">
    <property type="term" value="F:hexosyltransferase activity"/>
    <property type="evidence" value="ECO:0007669"/>
    <property type="project" value="UniProtKB-ARBA"/>
</dbReference>
<keyword evidence="3" id="KW-0808">Transferase</keyword>
<dbReference type="InterPro" id="IPR059123">
    <property type="entry name" value="StrF_dom"/>
</dbReference>
<organism evidence="3 4">
    <name type="scientific">Pectinatus brassicae</name>
    <dbReference type="NCBI Taxonomy" id="862415"/>
    <lineage>
        <taxon>Bacteria</taxon>
        <taxon>Bacillati</taxon>
        <taxon>Bacillota</taxon>
        <taxon>Negativicutes</taxon>
        <taxon>Selenomonadales</taxon>
        <taxon>Selenomonadaceae</taxon>
        <taxon>Pectinatus</taxon>
    </lineage>
</organism>
<gene>
    <name evidence="3" type="ORF">HNR32_002716</name>
</gene>
<dbReference type="Gene3D" id="3.90.550.10">
    <property type="entry name" value="Spore Coat Polysaccharide Biosynthesis Protein SpsA, Chain A"/>
    <property type="match status" value="1"/>
</dbReference>